<evidence type="ECO:0000313" key="2">
    <source>
        <dbReference type="Proteomes" id="UP001602245"/>
    </source>
</evidence>
<name>A0ABW6WLX1_9ACTN</name>
<dbReference type="EMBL" id="JBIAZU010000005">
    <property type="protein sequence ID" value="MFF5293639.1"/>
    <property type="molecule type" value="Genomic_DNA"/>
</dbReference>
<proteinExistence type="predicted"/>
<protein>
    <submittedName>
        <fullName evidence="1">Uncharacterized protein</fullName>
    </submittedName>
</protein>
<organism evidence="1 2">
    <name type="scientific">Paractinoplanes globisporus</name>
    <dbReference type="NCBI Taxonomy" id="113565"/>
    <lineage>
        <taxon>Bacteria</taxon>
        <taxon>Bacillati</taxon>
        <taxon>Actinomycetota</taxon>
        <taxon>Actinomycetes</taxon>
        <taxon>Micromonosporales</taxon>
        <taxon>Micromonosporaceae</taxon>
        <taxon>Paractinoplanes</taxon>
    </lineage>
</organism>
<dbReference type="RefSeq" id="WP_020513272.1">
    <property type="nucleotide sequence ID" value="NZ_JBIAZU010000005.1"/>
</dbReference>
<accession>A0ABW6WLX1</accession>
<reference evidence="1 2" key="1">
    <citation type="submission" date="2024-10" db="EMBL/GenBank/DDBJ databases">
        <title>The Natural Products Discovery Center: Release of the First 8490 Sequenced Strains for Exploring Actinobacteria Biosynthetic Diversity.</title>
        <authorList>
            <person name="Kalkreuter E."/>
            <person name="Kautsar S.A."/>
            <person name="Yang D."/>
            <person name="Bader C.D."/>
            <person name="Teijaro C.N."/>
            <person name="Fluegel L."/>
            <person name="Davis C.M."/>
            <person name="Simpson J.R."/>
            <person name="Lauterbach L."/>
            <person name="Steele A.D."/>
            <person name="Gui C."/>
            <person name="Meng S."/>
            <person name="Li G."/>
            <person name="Viehrig K."/>
            <person name="Ye F."/>
            <person name="Su P."/>
            <person name="Kiefer A.F."/>
            <person name="Nichols A."/>
            <person name="Cepeda A.J."/>
            <person name="Yan W."/>
            <person name="Fan B."/>
            <person name="Jiang Y."/>
            <person name="Adhikari A."/>
            <person name="Zheng C.-J."/>
            <person name="Schuster L."/>
            <person name="Cowan T.M."/>
            <person name="Smanski M.J."/>
            <person name="Chevrette M.G."/>
            <person name="De Carvalho L.P.S."/>
            <person name="Shen B."/>
        </authorList>
    </citation>
    <scope>NUCLEOTIDE SEQUENCE [LARGE SCALE GENOMIC DNA]</scope>
    <source>
        <strain evidence="1 2">NPDC000087</strain>
    </source>
</reference>
<keyword evidence="2" id="KW-1185">Reference proteome</keyword>
<gene>
    <name evidence="1" type="ORF">ACFY35_29760</name>
</gene>
<evidence type="ECO:0000313" key="1">
    <source>
        <dbReference type="EMBL" id="MFF5293639.1"/>
    </source>
</evidence>
<dbReference type="Proteomes" id="UP001602245">
    <property type="component" value="Unassembled WGS sequence"/>
</dbReference>
<comment type="caution">
    <text evidence="1">The sequence shown here is derived from an EMBL/GenBank/DDBJ whole genome shotgun (WGS) entry which is preliminary data.</text>
</comment>
<sequence length="89" mass="9184">MSAATVETLALFELPEPEPERPPADAVVAVLRDPGPVNDAVAGGLGWLLGLLAPTPPPPCVRCGTVHVYREPAGFVLACPVCFPAEVIA</sequence>